<organism evidence="1 2">
    <name type="scientific">Trichonephila clavipes</name>
    <name type="common">Golden silk orbweaver</name>
    <name type="synonym">Nephila clavipes</name>
    <dbReference type="NCBI Taxonomy" id="2585209"/>
    <lineage>
        <taxon>Eukaryota</taxon>
        <taxon>Metazoa</taxon>
        <taxon>Ecdysozoa</taxon>
        <taxon>Arthropoda</taxon>
        <taxon>Chelicerata</taxon>
        <taxon>Arachnida</taxon>
        <taxon>Araneae</taxon>
        <taxon>Araneomorphae</taxon>
        <taxon>Entelegynae</taxon>
        <taxon>Araneoidea</taxon>
        <taxon>Nephilidae</taxon>
        <taxon>Trichonephila</taxon>
    </lineage>
</organism>
<evidence type="ECO:0000313" key="1">
    <source>
        <dbReference type="EMBL" id="GFY36850.1"/>
    </source>
</evidence>
<dbReference type="AlphaFoldDB" id="A0A8X6WLD4"/>
<sequence>MDESTDDCTLNVTPRGKLLSTPYLYQKLSQNGSFIVVTQKRERRTPKCGDRLSGICYTRTFGIGRRHFEPWSSDEDDT</sequence>
<gene>
    <name evidence="1" type="ORF">TNCV_2568121</name>
</gene>
<dbReference type="EMBL" id="BMAU01021438">
    <property type="protein sequence ID" value="GFY36850.1"/>
    <property type="molecule type" value="Genomic_DNA"/>
</dbReference>
<name>A0A8X6WLD4_TRICX</name>
<comment type="caution">
    <text evidence="1">The sequence shown here is derived from an EMBL/GenBank/DDBJ whole genome shotgun (WGS) entry which is preliminary data.</text>
</comment>
<proteinExistence type="predicted"/>
<reference evidence="1" key="1">
    <citation type="submission" date="2020-08" db="EMBL/GenBank/DDBJ databases">
        <title>Multicomponent nature underlies the extraordinary mechanical properties of spider dragline silk.</title>
        <authorList>
            <person name="Kono N."/>
            <person name="Nakamura H."/>
            <person name="Mori M."/>
            <person name="Yoshida Y."/>
            <person name="Ohtoshi R."/>
            <person name="Malay A.D."/>
            <person name="Moran D.A.P."/>
            <person name="Tomita M."/>
            <person name="Numata K."/>
            <person name="Arakawa K."/>
        </authorList>
    </citation>
    <scope>NUCLEOTIDE SEQUENCE</scope>
</reference>
<keyword evidence="2" id="KW-1185">Reference proteome</keyword>
<evidence type="ECO:0000313" key="2">
    <source>
        <dbReference type="Proteomes" id="UP000887159"/>
    </source>
</evidence>
<accession>A0A8X6WLD4</accession>
<protein>
    <submittedName>
        <fullName evidence="1">Uncharacterized protein</fullName>
    </submittedName>
</protein>
<dbReference type="Proteomes" id="UP000887159">
    <property type="component" value="Unassembled WGS sequence"/>
</dbReference>